<evidence type="ECO:0000256" key="3">
    <source>
        <dbReference type="ARBA" id="ARBA00004556"/>
    </source>
</evidence>
<dbReference type="InterPro" id="IPR000159">
    <property type="entry name" value="RA_dom"/>
</dbReference>
<dbReference type="SUPFAM" id="SSF48366">
    <property type="entry name" value="Ras GEF"/>
    <property type="match status" value="1"/>
</dbReference>
<evidence type="ECO:0000256" key="22">
    <source>
        <dbReference type="ARBA" id="ARBA00031980"/>
    </source>
</evidence>
<dbReference type="GO" id="GO:0007264">
    <property type="term" value="P:small GTPase-mediated signal transduction"/>
    <property type="evidence" value="ECO:0007669"/>
    <property type="project" value="InterPro"/>
</dbReference>
<evidence type="ECO:0000259" key="29">
    <source>
        <dbReference type="PROSITE" id="PS50212"/>
    </source>
</evidence>
<feature type="compositionally biased region" description="Acidic residues" evidence="25">
    <location>
        <begin position="244"/>
        <end position="255"/>
    </location>
</feature>
<dbReference type="GO" id="GO:0005096">
    <property type="term" value="F:GTPase activator activity"/>
    <property type="evidence" value="ECO:0007669"/>
    <property type="project" value="UniProtKB-KW"/>
</dbReference>
<dbReference type="Pfam" id="PF00788">
    <property type="entry name" value="RA"/>
    <property type="match status" value="1"/>
</dbReference>
<feature type="domain" description="N-terminal Ras-GEF" evidence="29">
    <location>
        <begin position="428"/>
        <end position="551"/>
    </location>
</feature>
<dbReference type="PROSITE" id="PS50200">
    <property type="entry name" value="RA"/>
    <property type="match status" value="1"/>
</dbReference>
<dbReference type="SUPFAM" id="SSF51206">
    <property type="entry name" value="cAMP-binding domain-like"/>
    <property type="match status" value="2"/>
</dbReference>
<evidence type="ECO:0000256" key="9">
    <source>
        <dbReference type="ARBA" id="ARBA00022475"/>
    </source>
</evidence>
<evidence type="ECO:0000256" key="23">
    <source>
        <dbReference type="ARBA" id="ARBA00032021"/>
    </source>
</evidence>
<dbReference type="Gene3D" id="2.60.120.10">
    <property type="entry name" value="Jelly Rolls"/>
    <property type="match status" value="2"/>
</dbReference>
<dbReference type="InterPro" id="IPR029071">
    <property type="entry name" value="Ubiquitin-like_domsf"/>
</dbReference>
<feature type="domain" description="Cyclic nucleotide-binding" evidence="27">
    <location>
        <begin position="296"/>
        <end position="396"/>
    </location>
</feature>
<keyword evidence="16" id="KW-0524">Neurogenesis</keyword>
<feature type="domain" description="Cyclic nucleotide-binding" evidence="27">
    <location>
        <begin position="37"/>
        <end position="84"/>
    </location>
</feature>
<dbReference type="SMART" id="SM00229">
    <property type="entry name" value="RasGEFN"/>
    <property type="match status" value="1"/>
</dbReference>
<evidence type="ECO:0000313" key="30">
    <source>
        <dbReference type="Proteomes" id="UP000504617"/>
    </source>
</evidence>
<name>A0A6I9YJN5_9SAUR</name>
<keyword evidence="14" id="KW-0221">Differentiation</keyword>
<evidence type="ECO:0000256" key="6">
    <source>
        <dbReference type="ARBA" id="ARBA00016709"/>
    </source>
</evidence>
<dbReference type="AlphaFoldDB" id="A0A6I9YJN5"/>
<evidence type="ECO:0000313" key="31">
    <source>
        <dbReference type="RefSeq" id="XP_013924381.1"/>
    </source>
</evidence>
<dbReference type="SMART" id="SM00147">
    <property type="entry name" value="RasGEF"/>
    <property type="match status" value="1"/>
</dbReference>
<evidence type="ECO:0000256" key="5">
    <source>
        <dbReference type="ARBA" id="ARBA00010829"/>
    </source>
</evidence>
<dbReference type="PROSITE" id="PS50042">
    <property type="entry name" value="CNMP_BINDING_3"/>
    <property type="match status" value="2"/>
</dbReference>
<evidence type="ECO:0000256" key="2">
    <source>
        <dbReference type="ARBA" id="ARBA00004282"/>
    </source>
</evidence>
<dbReference type="CDD" id="cd06224">
    <property type="entry name" value="REM"/>
    <property type="match status" value="1"/>
</dbReference>
<feature type="region of interest" description="Disordered" evidence="25">
    <location>
        <begin position="201"/>
        <end position="220"/>
    </location>
</feature>
<protein>
    <recommendedName>
        <fullName evidence="6">Rap guanine nucleotide exchange factor 2</fullName>
    </recommendedName>
    <alternativeName>
        <fullName evidence="21">Cyclic nucleotide ras GEF</fullName>
    </alternativeName>
    <alternativeName>
        <fullName evidence="23">Neural RAP guanine nucleotide exchange protein</fullName>
    </alternativeName>
    <alternativeName>
        <fullName evidence="20">PDZ domain-containing guanine nucleotide exchange factor 1</fullName>
    </alternativeName>
    <alternativeName>
        <fullName evidence="19">RA-GEF-1</fullName>
    </alternativeName>
    <alternativeName>
        <fullName evidence="22">Ras/Rap1-associating GEF-1</fullName>
    </alternativeName>
</protein>
<evidence type="ECO:0000256" key="7">
    <source>
        <dbReference type="ARBA" id="ARBA00022468"/>
    </source>
</evidence>
<dbReference type="PROSITE" id="PS50212">
    <property type="entry name" value="RASGEF_NTER"/>
    <property type="match status" value="1"/>
</dbReference>
<dbReference type="InterPro" id="IPR000595">
    <property type="entry name" value="cNMP-bd_dom"/>
</dbReference>
<evidence type="ECO:0000256" key="14">
    <source>
        <dbReference type="ARBA" id="ARBA00022782"/>
    </source>
</evidence>
<dbReference type="KEGG" id="tsr:106550917"/>
<dbReference type="Gene3D" id="1.10.840.10">
    <property type="entry name" value="Ras guanine-nucleotide exchange factors catalytic domain"/>
    <property type="match status" value="1"/>
</dbReference>
<evidence type="ECO:0000256" key="12">
    <source>
        <dbReference type="ARBA" id="ARBA00022658"/>
    </source>
</evidence>
<feature type="region of interest" description="Disordered" evidence="25">
    <location>
        <begin position="953"/>
        <end position="975"/>
    </location>
</feature>
<dbReference type="InterPro" id="IPR000651">
    <property type="entry name" value="Ras-like_Gua-exchang_fac_N"/>
</dbReference>
<evidence type="ECO:0000256" key="19">
    <source>
        <dbReference type="ARBA" id="ARBA00029925"/>
    </source>
</evidence>
<evidence type="ECO:0000256" key="16">
    <source>
        <dbReference type="ARBA" id="ARBA00022902"/>
    </source>
</evidence>
<keyword evidence="9" id="KW-1003">Cell membrane</keyword>
<evidence type="ECO:0000256" key="17">
    <source>
        <dbReference type="ARBA" id="ARBA00022949"/>
    </source>
</evidence>
<dbReference type="Pfam" id="PF00617">
    <property type="entry name" value="RasGEF"/>
    <property type="match status" value="1"/>
</dbReference>
<evidence type="ECO:0000256" key="20">
    <source>
        <dbReference type="ARBA" id="ARBA00030673"/>
    </source>
</evidence>
<dbReference type="GO" id="GO:0048471">
    <property type="term" value="C:perinuclear region of cytoplasm"/>
    <property type="evidence" value="ECO:0007669"/>
    <property type="project" value="UniProtKB-SubCell"/>
</dbReference>
<keyword evidence="15" id="KW-0832">Ubl conjugation</keyword>
<feature type="domain" description="Ras-GEF" evidence="26">
    <location>
        <begin position="671"/>
        <end position="898"/>
    </location>
</feature>
<dbReference type="CDD" id="cd00038">
    <property type="entry name" value="CAP_ED"/>
    <property type="match status" value="2"/>
</dbReference>
<dbReference type="OrthoDB" id="546434at2759"/>
<dbReference type="InterPro" id="IPR018490">
    <property type="entry name" value="cNMP-bd_dom_sf"/>
</dbReference>
<dbReference type="GO" id="GO:0030154">
    <property type="term" value="P:cell differentiation"/>
    <property type="evidence" value="ECO:0007669"/>
    <property type="project" value="UniProtKB-KW"/>
</dbReference>
<proteinExistence type="inferred from homology"/>
<keyword evidence="13" id="KW-0967">Endosome</keyword>
<gene>
    <name evidence="31" type="primary">RAPGEF2</name>
</gene>
<evidence type="ECO:0000259" key="27">
    <source>
        <dbReference type="PROSITE" id="PS50042"/>
    </source>
</evidence>
<dbReference type="FunFam" id="2.60.120.10:FF:000008">
    <property type="entry name" value="Rap guanine nucleotide exchange factor (GEF) 2"/>
    <property type="match status" value="1"/>
</dbReference>
<dbReference type="SMART" id="SM00100">
    <property type="entry name" value="cNMP"/>
    <property type="match status" value="2"/>
</dbReference>
<reference evidence="31" key="1">
    <citation type="submission" date="2025-08" db="UniProtKB">
        <authorList>
            <consortium name="RefSeq"/>
        </authorList>
    </citation>
    <scope>IDENTIFICATION</scope>
</reference>
<dbReference type="InterPro" id="IPR023578">
    <property type="entry name" value="Ras_GEF_dom_sf"/>
</dbReference>
<evidence type="ECO:0000256" key="21">
    <source>
        <dbReference type="ARBA" id="ARBA00031545"/>
    </source>
</evidence>
<keyword evidence="30" id="KW-1185">Reference proteome</keyword>
<dbReference type="Pfam" id="PF00618">
    <property type="entry name" value="RasGEF_N"/>
    <property type="match status" value="1"/>
</dbReference>
<dbReference type="Gene3D" id="3.10.20.90">
    <property type="entry name" value="Phosphatidylinositol 3-kinase Catalytic Subunit, Chain A, domain 1"/>
    <property type="match status" value="1"/>
</dbReference>
<organism evidence="30 31">
    <name type="scientific">Thamnophis sirtalis</name>
    <dbReference type="NCBI Taxonomy" id="35019"/>
    <lineage>
        <taxon>Eukaryota</taxon>
        <taxon>Metazoa</taxon>
        <taxon>Chordata</taxon>
        <taxon>Craniata</taxon>
        <taxon>Vertebrata</taxon>
        <taxon>Euteleostomi</taxon>
        <taxon>Lepidosauria</taxon>
        <taxon>Squamata</taxon>
        <taxon>Bifurcata</taxon>
        <taxon>Unidentata</taxon>
        <taxon>Episquamata</taxon>
        <taxon>Toxicofera</taxon>
        <taxon>Serpentes</taxon>
        <taxon>Colubroidea</taxon>
        <taxon>Colubridae</taxon>
        <taxon>Natricinae</taxon>
        <taxon>Thamnophis</taxon>
    </lineage>
</organism>
<evidence type="ECO:0000259" key="28">
    <source>
        <dbReference type="PROSITE" id="PS50200"/>
    </source>
</evidence>
<dbReference type="GO" id="GO:0005770">
    <property type="term" value="C:late endosome"/>
    <property type="evidence" value="ECO:0007669"/>
    <property type="project" value="UniProtKB-SubCell"/>
</dbReference>
<sequence>MASYVDNNFRQAVMKNPVDRSPQDLEIVYSYLHGMEALSNLREHQLRIMCETVRYERHEANEVLYYPDDIGTCWYILLSGSVFIKESMFLPRSSFGKRSAGSFRRGCECIVLEPSEMIVVDYMDENEEYFQRQASHRQSRRRFRKINQKGERQTIIDTVDAYPVGKPPLPRGYHTECTKQQLPADFTKLHLTDSLHPQVTHVSSSHSGCSITSDSGSSSLSDIYQATESEAGDMDLSGLPETAVDSEDDDDEEDIERASDPLMSRDIVRDCLEKDPIDRTDDDIEQLLEFMHQLPAFANMTMSVRRELCAVMVFAVVERAGTIVLNDGEELDSWSVILNGSVEVTYPDGRTEILCMGNSFGVSPTMDKEYMKGIMRTKVDDCQFVCIAQQDYCRILNQVEKNMQKVEEEGEIVMVKEHRELDRTGTRKGHIVIKGTPERLTMHLVEEHSVVDPTYIEDFLLTYRTFLSSPMEVGKKLLEWFNDPSLRDKSNCVSTVTMFLSCYCSDIAIGQSQDDSIVGLRQTKHIPPALPVSGTLSSSNPDLLQSHHRILDFNTTPDLPDQVLRVFKADQQSRYIMISKDTTAKEVVVQAIREFALTTTPDAYSLCEVSVTPEGVIKQRRLPDQLSKLADRIQLSGRYYLKNNMETETLCSDEDAQELLRESQISLLQLSTIEVATQLSMRNFELFRNIEPTEYIDDLFKLKSKFNCANLKKFEEVINQETFWVASEILRETNQLKRMKIIKHFIKIALHCRECKNFNSMFAIISGLNLAPVARLRTTWEKLPSKYEKLFQDLQDLFDPSRNMAKYRNVLNSQNLQPPIIPLFPVIKKDLTFLHEGNDSKVEGLVNFEKLRMIAKEIRHVGRMASVNMDPALMFRTRKKKWRSLGSLSQGSTNTAVLDVAQTGGHKKRVRRSSFLNAKKLYEDAQMARKVKQYLSNLDLEMDEESLQALSLQCEPASNTLPKTPGDKRSGKAET</sequence>
<dbReference type="FunFam" id="1.10.840.10:FF:000001">
    <property type="entry name" value="Rap guanine nucleotide exchange factor (GEF) 6"/>
    <property type="match status" value="1"/>
</dbReference>
<evidence type="ECO:0000256" key="1">
    <source>
        <dbReference type="ARBA" id="ARBA00004236"/>
    </source>
</evidence>
<keyword evidence="18" id="KW-0472">Membrane</keyword>
<keyword evidence="11" id="KW-0597">Phosphoprotein</keyword>
<dbReference type="SMART" id="SM00314">
    <property type="entry name" value="RA"/>
    <property type="match status" value="1"/>
</dbReference>
<dbReference type="RefSeq" id="XP_013924381.1">
    <property type="nucleotide sequence ID" value="XM_014068906.1"/>
</dbReference>
<comment type="subcellular location">
    <subcellularLocation>
        <location evidence="2">Cell junction</location>
    </subcellularLocation>
    <subcellularLocation>
        <location evidence="1">Cell membrane</location>
    </subcellularLocation>
    <subcellularLocation>
        <location evidence="3">Cytoplasm</location>
        <location evidence="3">Perinuclear region</location>
    </subcellularLocation>
    <subcellularLocation>
        <location evidence="4">Late endosome</location>
    </subcellularLocation>
</comment>
<dbReference type="InterPro" id="IPR001895">
    <property type="entry name" value="RASGEF_cat_dom"/>
</dbReference>
<dbReference type="GeneID" id="106550917"/>
<evidence type="ECO:0000256" key="24">
    <source>
        <dbReference type="PROSITE-ProRule" id="PRU00168"/>
    </source>
</evidence>
<evidence type="ECO:0000256" key="8">
    <source>
        <dbReference type="ARBA" id="ARBA00022473"/>
    </source>
</evidence>
<evidence type="ECO:0000256" key="4">
    <source>
        <dbReference type="ARBA" id="ARBA00004603"/>
    </source>
</evidence>
<keyword evidence="10" id="KW-0963">Cytoplasm</keyword>
<evidence type="ECO:0000256" key="13">
    <source>
        <dbReference type="ARBA" id="ARBA00022753"/>
    </source>
</evidence>
<feature type="compositionally biased region" description="Polar residues" evidence="25">
    <location>
        <begin position="953"/>
        <end position="962"/>
    </location>
</feature>
<dbReference type="CDD" id="cd00155">
    <property type="entry name" value="RasGEF"/>
    <property type="match status" value="1"/>
</dbReference>
<keyword evidence="12 24" id="KW-0344">Guanine-nucleotide releasing factor</keyword>
<feature type="domain" description="Ras-associating" evidence="28">
    <location>
        <begin position="560"/>
        <end position="646"/>
    </location>
</feature>
<evidence type="ECO:0000256" key="10">
    <source>
        <dbReference type="ARBA" id="ARBA00022490"/>
    </source>
</evidence>
<dbReference type="GO" id="GO:0070161">
    <property type="term" value="C:anchoring junction"/>
    <property type="evidence" value="ECO:0007669"/>
    <property type="project" value="UniProtKB-SubCell"/>
</dbReference>
<evidence type="ECO:0000256" key="18">
    <source>
        <dbReference type="ARBA" id="ARBA00023136"/>
    </source>
</evidence>
<keyword evidence="17" id="KW-0965">Cell junction</keyword>
<dbReference type="Gene3D" id="1.20.870.10">
    <property type="entry name" value="Son of sevenless (SoS) protein Chain: S domain 1"/>
    <property type="match status" value="1"/>
</dbReference>
<keyword evidence="7" id="KW-0343">GTPase activation</keyword>
<feature type="non-terminal residue" evidence="31">
    <location>
        <position position="975"/>
    </location>
</feature>
<dbReference type="GO" id="GO:0005085">
    <property type="term" value="F:guanyl-nucleotide exchange factor activity"/>
    <property type="evidence" value="ECO:0007669"/>
    <property type="project" value="UniProtKB-KW"/>
</dbReference>
<dbReference type="CTD" id="9693"/>
<evidence type="ECO:0000256" key="11">
    <source>
        <dbReference type="ARBA" id="ARBA00022553"/>
    </source>
</evidence>
<dbReference type="GO" id="GO:0005886">
    <property type="term" value="C:plasma membrane"/>
    <property type="evidence" value="ECO:0007669"/>
    <property type="project" value="UniProtKB-SubCell"/>
</dbReference>
<dbReference type="SUPFAM" id="SSF54236">
    <property type="entry name" value="Ubiquitin-like"/>
    <property type="match status" value="1"/>
</dbReference>
<evidence type="ECO:0000256" key="15">
    <source>
        <dbReference type="ARBA" id="ARBA00022843"/>
    </source>
</evidence>
<feature type="region of interest" description="Disordered" evidence="25">
    <location>
        <begin position="229"/>
        <end position="260"/>
    </location>
</feature>
<evidence type="ECO:0000259" key="26">
    <source>
        <dbReference type="PROSITE" id="PS50009"/>
    </source>
</evidence>
<dbReference type="InterPro" id="IPR036964">
    <property type="entry name" value="RASGEF_cat_dom_sf"/>
</dbReference>
<dbReference type="PANTHER" id="PTHR45161:SF2">
    <property type="entry name" value="RAP GUANINE NUCLEOTIDE EXCHANGE FACTOR 2"/>
    <property type="match status" value="1"/>
</dbReference>
<dbReference type="Proteomes" id="UP000504617">
    <property type="component" value="Unplaced"/>
</dbReference>
<dbReference type="PANTHER" id="PTHR45161">
    <property type="entry name" value="CYTOSKELETON-ASSOCIATED PROTEIN 4"/>
    <property type="match status" value="1"/>
</dbReference>
<dbReference type="CDD" id="cd01785">
    <property type="entry name" value="RA_PDZ-GEF1"/>
    <property type="match status" value="1"/>
</dbReference>
<feature type="compositionally biased region" description="Basic and acidic residues" evidence="25">
    <location>
        <begin position="965"/>
        <end position="975"/>
    </location>
</feature>
<accession>A0A6I9YJN5</accession>
<dbReference type="InterPro" id="IPR014710">
    <property type="entry name" value="RmlC-like_jellyroll"/>
</dbReference>
<evidence type="ECO:0000256" key="25">
    <source>
        <dbReference type="SAM" id="MobiDB-lite"/>
    </source>
</evidence>
<keyword evidence="8" id="KW-0217">Developmental protein</keyword>
<dbReference type="GO" id="GO:0007399">
    <property type="term" value="P:nervous system development"/>
    <property type="evidence" value="ECO:0007669"/>
    <property type="project" value="UniProtKB-KW"/>
</dbReference>
<dbReference type="PROSITE" id="PS50009">
    <property type="entry name" value="RASGEF_CAT"/>
    <property type="match status" value="1"/>
</dbReference>
<comment type="similarity">
    <text evidence="5">Belongs to the RAPGEF2 family.</text>
</comment>